<feature type="compositionally biased region" description="Low complexity" evidence="1">
    <location>
        <begin position="120"/>
        <end position="132"/>
    </location>
</feature>
<feature type="compositionally biased region" description="Polar residues" evidence="1">
    <location>
        <begin position="168"/>
        <end position="187"/>
    </location>
</feature>
<feature type="region of interest" description="Disordered" evidence="1">
    <location>
        <begin position="119"/>
        <end position="187"/>
    </location>
</feature>
<accession>A0A8D8H914</accession>
<sequence>MEDGATEVKIYHLPPRMPNEEITRFMESYGEILSIRNETCKSKRFANTPNGVRMVRIRLRKQIPSFISVKGYSTYVTYSNQIQTCKHCGDCVHYGTSCGENRANKAATGRAQISYADIASGSGTSSRSGASGIEVPKIPALSRDGHNLNSTENKRPAPTDGETEPAKKSNTTDTNRSKQSTTDPDRD</sequence>
<dbReference type="AlphaFoldDB" id="A0A8D8H914"/>
<evidence type="ECO:0000256" key="1">
    <source>
        <dbReference type="SAM" id="MobiDB-lite"/>
    </source>
</evidence>
<name>A0A8D8H914_CULPI</name>
<dbReference type="EMBL" id="HBUE01307900">
    <property type="protein sequence ID" value="CAG6581953.1"/>
    <property type="molecule type" value="Transcribed_RNA"/>
</dbReference>
<reference evidence="2" key="1">
    <citation type="submission" date="2021-05" db="EMBL/GenBank/DDBJ databases">
        <authorList>
            <person name="Alioto T."/>
            <person name="Alioto T."/>
            <person name="Gomez Garrido J."/>
        </authorList>
    </citation>
    <scope>NUCLEOTIDE SEQUENCE</scope>
</reference>
<dbReference type="EMBL" id="HBUE01201727">
    <property type="protein sequence ID" value="CAG6530147.1"/>
    <property type="molecule type" value="Transcribed_RNA"/>
</dbReference>
<evidence type="ECO:0000313" key="2">
    <source>
        <dbReference type="EMBL" id="CAG6530147.1"/>
    </source>
</evidence>
<proteinExistence type="predicted"/>
<dbReference type="CDD" id="cd00590">
    <property type="entry name" value="RRM_SF"/>
    <property type="match status" value="1"/>
</dbReference>
<protein>
    <submittedName>
        <fullName evidence="2">(northern house mosquito) hypothetical protein</fullName>
    </submittedName>
</protein>
<organism evidence="2">
    <name type="scientific">Culex pipiens</name>
    <name type="common">House mosquito</name>
    <dbReference type="NCBI Taxonomy" id="7175"/>
    <lineage>
        <taxon>Eukaryota</taxon>
        <taxon>Metazoa</taxon>
        <taxon>Ecdysozoa</taxon>
        <taxon>Arthropoda</taxon>
        <taxon>Hexapoda</taxon>
        <taxon>Insecta</taxon>
        <taxon>Pterygota</taxon>
        <taxon>Neoptera</taxon>
        <taxon>Endopterygota</taxon>
        <taxon>Diptera</taxon>
        <taxon>Nematocera</taxon>
        <taxon>Culicoidea</taxon>
        <taxon>Culicidae</taxon>
        <taxon>Culicinae</taxon>
        <taxon>Culicini</taxon>
        <taxon>Culex</taxon>
        <taxon>Culex</taxon>
    </lineage>
</organism>